<proteinExistence type="predicted"/>
<reference evidence="6 7" key="1">
    <citation type="submission" date="2016-09" db="EMBL/GenBank/DDBJ databases">
        <title>The draft genome of Dichanthelium oligosanthes: A C3 panicoid grass species.</title>
        <authorList>
            <person name="Studer A.J."/>
            <person name="Schnable J.C."/>
            <person name="Brutnell T.P."/>
        </authorList>
    </citation>
    <scope>NUCLEOTIDE SEQUENCE [LARGE SCALE GENOMIC DNA]</scope>
    <source>
        <strain evidence="7">cv. Kellogg 1175</strain>
        <tissue evidence="6">Leaf</tissue>
    </source>
</reference>
<dbReference type="Pfam" id="PF11779">
    <property type="entry name" value="SPT_ssu-like"/>
    <property type="match status" value="2"/>
</dbReference>
<evidence type="ECO:0000256" key="3">
    <source>
        <dbReference type="ARBA" id="ARBA00022824"/>
    </source>
</evidence>
<evidence type="ECO:0000256" key="4">
    <source>
        <dbReference type="ARBA" id="ARBA00022989"/>
    </source>
</evidence>
<organism evidence="6 7">
    <name type="scientific">Dichanthelium oligosanthes</name>
    <dbReference type="NCBI Taxonomy" id="888268"/>
    <lineage>
        <taxon>Eukaryota</taxon>
        <taxon>Viridiplantae</taxon>
        <taxon>Streptophyta</taxon>
        <taxon>Embryophyta</taxon>
        <taxon>Tracheophyta</taxon>
        <taxon>Spermatophyta</taxon>
        <taxon>Magnoliopsida</taxon>
        <taxon>Liliopsida</taxon>
        <taxon>Poales</taxon>
        <taxon>Poaceae</taxon>
        <taxon>PACMAD clade</taxon>
        <taxon>Panicoideae</taxon>
        <taxon>Panicodae</taxon>
        <taxon>Paniceae</taxon>
        <taxon>Dichantheliinae</taxon>
        <taxon>Dichanthelium</taxon>
    </lineage>
</organism>
<evidence type="ECO:0000256" key="1">
    <source>
        <dbReference type="ARBA" id="ARBA00004477"/>
    </source>
</evidence>
<evidence type="ECO:0000313" key="6">
    <source>
        <dbReference type="EMBL" id="OEL25001.1"/>
    </source>
</evidence>
<keyword evidence="4" id="KW-1133">Transmembrane helix</keyword>
<comment type="caution">
    <text evidence="6">The sequence shown here is derived from an EMBL/GenBank/DDBJ whole genome shotgun (WGS) entry which is preliminary data.</text>
</comment>
<gene>
    <name evidence="6" type="ORF">BAE44_0013980</name>
</gene>
<sequence length="255" mass="30143">MAGTKKQRGGGEEMSWISRKLFLYNVTIGLYAMDWWERYLFSILQIISQFLCVQFSRQVPLSDFALYWFPSYECSLSPPVISTGFFLFSGFQGGLAHIPRRIVLYKRQPLSPIEHHRFRVENSDFCWKQRNARALDSERFALPTTEGEMAGEMSWVGKKIHLYNVTMGLYMLDWWERCLFSILPLLLDRDSVSVRYLCEFHPCCAQNYRRLGFFLDPPDILVLILLWFVCFNASRFATDVFERYLNRDLYSCVFQ</sequence>
<keyword evidence="2" id="KW-0812">Transmembrane</keyword>
<name>A0A1E5VIP9_9POAL</name>
<dbReference type="GO" id="GO:0005789">
    <property type="term" value="C:endoplasmic reticulum membrane"/>
    <property type="evidence" value="ECO:0007669"/>
    <property type="project" value="UniProtKB-SubCell"/>
</dbReference>
<protein>
    <submittedName>
        <fullName evidence="6">Uncharacterized protein</fullName>
    </submittedName>
</protein>
<dbReference type="InterPro" id="IPR024512">
    <property type="entry name" value="Ser_palmitoyltrfase_ssu-like"/>
</dbReference>
<evidence type="ECO:0000256" key="2">
    <source>
        <dbReference type="ARBA" id="ARBA00022692"/>
    </source>
</evidence>
<comment type="subcellular location">
    <subcellularLocation>
        <location evidence="1">Endoplasmic reticulum membrane</location>
        <topology evidence="1">Multi-pass membrane protein</topology>
    </subcellularLocation>
</comment>
<keyword evidence="3" id="KW-0256">Endoplasmic reticulum</keyword>
<evidence type="ECO:0000256" key="5">
    <source>
        <dbReference type="ARBA" id="ARBA00023136"/>
    </source>
</evidence>
<dbReference type="PANTHER" id="PTHR33727">
    <property type="entry name" value="OS07G0446900 PROTEIN"/>
    <property type="match status" value="1"/>
</dbReference>
<dbReference type="PANTHER" id="PTHR33727:SF5">
    <property type="entry name" value="PROTEIN, PUTATIVE (DUF3317)-RELATED"/>
    <property type="match status" value="1"/>
</dbReference>
<evidence type="ECO:0000313" key="7">
    <source>
        <dbReference type="Proteomes" id="UP000095767"/>
    </source>
</evidence>
<dbReference type="Proteomes" id="UP000095767">
    <property type="component" value="Unassembled WGS sequence"/>
</dbReference>
<dbReference type="STRING" id="888268.A0A1E5VIP9"/>
<dbReference type="AlphaFoldDB" id="A0A1E5VIP9"/>
<accession>A0A1E5VIP9</accession>
<keyword evidence="7" id="KW-1185">Reference proteome</keyword>
<keyword evidence="5" id="KW-0472">Membrane</keyword>
<dbReference type="EMBL" id="LWDX02038481">
    <property type="protein sequence ID" value="OEL25001.1"/>
    <property type="molecule type" value="Genomic_DNA"/>
</dbReference>